<comment type="caution">
    <text evidence="1">The sequence shown here is derived from an EMBL/GenBank/DDBJ whole genome shotgun (WGS) entry which is preliminary data.</text>
</comment>
<dbReference type="PATRIC" id="fig|888019.4.peg.32"/>
<organism evidence="1 2">
    <name type="scientific">Rothia aeria F0184</name>
    <dbReference type="NCBI Taxonomy" id="888019"/>
    <lineage>
        <taxon>Bacteria</taxon>
        <taxon>Bacillati</taxon>
        <taxon>Actinomycetota</taxon>
        <taxon>Actinomycetes</taxon>
        <taxon>Micrococcales</taxon>
        <taxon>Micrococcaceae</taxon>
        <taxon>Rothia</taxon>
    </lineage>
</organism>
<proteinExistence type="predicted"/>
<dbReference type="AlphaFoldDB" id="U7VAA5"/>
<protein>
    <submittedName>
        <fullName evidence="1">Uncharacterized protein</fullName>
    </submittedName>
</protein>
<gene>
    <name evidence="1" type="ORF">HMPREF0742_00048</name>
</gene>
<dbReference type="Proteomes" id="UP000017174">
    <property type="component" value="Unassembled WGS sequence"/>
</dbReference>
<evidence type="ECO:0000313" key="2">
    <source>
        <dbReference type="Proteomes" id="UP000017174"/>
    </source>
</evidence>
<reference evidence="1 2" key="1">
    <citation type="submission" date="2013-08" db="EMBL/GenBank/DDBJ databases">
        <authorList>
            <person name="Weinstock G."/>
            <person name="Sodergren E."/>
            <person name="Wylie T."/>
            <person name="Fulton L."/>
            <person name="Fulton R."/>
            <person name="Fronick C."/>
            <person name="O'Laughlin M."/>
            <person name="Godfrey J."/>
            <person name="Miner T."/>
            <person name="Herter B."/>
            <person name="Appelbaum E."/>
            <person name="Cordes M."/>
            <person name="Lek S."/>
            <person name="Wollam A."/>
            <person name="Pepin K.H."/>
            <person name="Palsikar V.B."/>
            <person name="Mitreva M."/>
            <person name="Wilson R.K."/>
        </authorList>
    </citation>
    <scope>NUCLEOTIDE SEQUENCE [LARGE SCALE GENOMIC DNA]</scope>
    <source>
        <strain evidence="1 2">F0184</strain>
    </source>
</reference>
<accession>U7VAA5</accession>
<sequence>MLLMGARYQDGIRALRGQRCFDNRGLNYWVLQDFIGHGKGEKLRTKAF</sequence>
<dbReference type="HOGENOM" id="CLU_3157390_0_0_11"/>
<evidence type="ECO:0000313" key="1">
    <source>
        <dbReference type="EMBL" id="ERT67703.1"/>
    </source>
</evidence>
<name>U7VAA5_9MICC</name>
<dbReference type="EMBL" id="AXZG01000006">
    <property type="protein sequence ID" value="ERT67703.1"/>
    <property type="molecule type" value="Genomic_DNA"/>
</dbReference>